<evidence type="ECO:0000313" key="3">
    <source>
        <dbReference type="Proteomes" id="UP000515756"/>
    </source>
</evidence>
<accession>A0A6S4TJI8</accession>
<dbReference type="RefSeq" id="WP_042012910.1">
    <property type="nucleotide sequence ID" value="NZ_AP021927.1"/>
</dbReference>
<gene>
    <name evidence="2" type="ORF">WP2W18E01_09870</name>
</gene>
<proteinExistence type="predicted"/>
<evidence type="ECO:0000256" key="1">
    <source>
        <dbReference type="SAM" id="SignalP"/>
    </source>
</evidence>
<reference evidence="2 3" key="1">
    <citation type="submission" date="2019-12" db="EMBL/GenBank/DDBJ databases">
        <title>complete genome sequences of Aeromonas caviae str. WP2-W18-ESBL-01 isolated from wastewater treatment plant effluent.</title>
        <authorList>
            <person name="Sekizuka T."/>
            <person name="Itokawa K."/>
            <person name="Yatsu K."/>
            <person name="Inamine Y."/>
            <person name="Kuroda M."/>
        </authorList>
    </citation>
    <scope>NUCLEOTIDE SEQUENCE [LARGE SCALE GENOMIC DNA]</scope>
    <source>
        <strain evidence="2 3">WP2-W18-ESBL-01</strain>
    </source>
</reference>
<dbReference type="EMBL" id="AP021927">
    <property type="protein sequence ID" value="BBQ29405.1"/>
    <property type="molecule type" value="Genomic_DNA"/>
</dbReference>
<protein>
    <submittedName>
        <fullName evidence="2">Uncharacterized protein</fullName>
    </submittedName>
</protein>
<dbReference type="Proteomes" id="UP000515756">
    <property type="component" value="Chromosome"/>
</dbReference>
<feature type="chain" id="PRO_5028295314" evidence="1">
    <location>
        <begin position="20"/>
        <end position="270"/>
    </location>
</feature>
<keyword evidence="1" id="KW-0732">Signal</keyword>
<feature type="signal peptide" evidence="1">
    <location>
        <begin position="1"/>
        <end position="19"/>
    </location>
</feature>
<sequence length="270" mass="29988">MKQLVLLLTLALTAPSAMASSPNDIWSYQDTDGTTLAQACNNKSTCEPLYKNSHYIALVNNRSQTGCAIGDLLVAEHASRSFKKLDTGTCSTSASIEVNTYNRLNNIDVMVGDRLIKRYPLDTWMYLEERKEGKVASWKKAEENAKKQPVSIEEPVGHAEWQMSNQGTQYDLFQGVNLLTLKCSRKFETSDGRSTSSLVHTNGKGSQFVDAIEVDGKRLSAKVTNQAQWTDLVSTLLAASKVTAYKDETAVAIWKMKPVQLQTPCEYYRG</sequence>
<dbReference type="AlphaFoldDB" id="A0A6S4TJI8"/>
<name>A0A6S4TJI8_AERCA</name>
<organism evidence="2 3">
    <name type="scientific">Aeromonas caviae</name>
    <name type="common">Aeromonas punctata</name>
    <dbReference type="NCBI Taxonomy" id="648"/>
    <lineage>
        <taxon>Bacteria</taxon>
        <taxon>Pseudomonadati</taxon>
        <taxon>Pseudomonadota</taxon>
        <taxon>Gammaproteobacteria</taxon>
        <taxon>Aeromonadales</taxon>
        <taxon>Aeromonadaceae</taxon>
        <taxon>Aeromonas</taxon>
    </lineage>
</organism>
<evidence type="ECO:0000313" key="2">
    <source>
        <dbReference type="EMBL" id="BBQ29405.1"/>
    </source>
</evidence>